<accession>A0AAD1SWM2</accession>
<feature type="signal peptide" evidence="2">
    <location>
        <begin position="1"/>
        <end position="20"/>
    </location>
</feature>
<feature type="compositionally biased region" description="Basic and acidic residues" evidence="1">
    <location>
        <begin position="64"/>
        <end position="73"/>
    </location>
</feature>
<reference evidence="3" key="1">
    <citation type="submission" date="2022-03" db="EMBL/GenBank/DDBJ databases">
        <authorList>
            <person name="Alioto T."/>
            <person name="Alioto T."/>
            <person name="Gomez Garrido J."/>
        </authorList>
    </citation>
    <scope>NUCLEOTIDE SEQUENCE</scope>
</reference>
<dbReference type="EMBL" id="OW240919">
    <property type="protein sequence ID" value="CAH2313038.1"/>
    <property type="molecule type" value="Genomic_DNA"/>
</dbReference>
<protein>
    <submittedName>
        <fullName evidence="3">Uncharacterized protein</fullName>
    </submittedName>
</protein>
<dbReference type="Proteomes" id="UP001295444">
    <property type="component" value="Chromosome 08"/>
</dbReference>
<evidence type="ECO:0000313" key="3">
    <source>
        <dbReference type="EMBL" id="CAH2313038.1"/>
    </source>
</evidence>
<feature type="compositionally biased region" description="Pro residues" evidence="1">
    <location>
        <begin position="89"/>
        <end position="98"/>
    </location>
</feature>
<organism evidence="3 4">
    <name type="scientific">Pelobates cultripes</name>
    <name type="common">Western spadefoot toad</name>
    <dbReference type="NCBI Taxonomy" id="61616"/>
    <lineage>
        <taxon>Eukaryota</taxon>
        <taxon>Metazoa</taxon>
        <taxon>Chordata</taxon>
        <taxon>Craniata</taxon>
        <taxon>Vertebrata</taxon>
        <taxon>Euteleostomi</taxon>
        <taxon>Amphibia</taxon>
        <taxon>Batrachia</taxon>
        <taxon>Anura</taxon>
        <taxon>Pelobatoidea</taxon>
        <taxon>Pelobatidae</taxon>
        <taxon>Pelobates</taxon>
    </lineage>
</organism>
<evidence type="ECO:0000256" key="1">
    <source>
        <dbReference type="SAM" id="MobiDB-lite"/>
    </source>
</evidence>
<keyword evidence="4" id="KW-1185">Reference proteome</keyword>
<feature type="region of interest" description="Disordered" evidence="1">
    <location>
        <begin position="64"/>
        <end position="98"/>
    </location>
</feature>
<proteinExistence type="predicted"/>
<evidence type="ECO:0000256" key="2">
    <source>
        <dbReference type="SAM" id="SignalP"/>
    </source>
</evidence>
<dbReference type="AlphaFoldDB" id="A0AAD1SWM2"/>
<name>A0AAD1SWM2_PELCU</name>
<sequence>MKLMLALSVCSGLILHLTDSALMRKAEASDFLAILRKRHEDDGPCVTGRCNLEDNSDALDERDLRVRSSKRLESASSESAMMPQEIIFPPTPPDETTK</sequence>
<feature type="chain" id="PRO_5042286499" evidence="2">
    <location>
        <begin position="21"/>
        <end position="98"/>
    </location>
</feature>
<gene>
    <name evidence="3" type="ORF">PECUL_23A038017</name>
</gene>
<evidence type="ECO:0000313" key="4">
    <source>
        <dbReference type="Proteomes" id="UP001295444"/>
    </source>
</evidence>
<keyword evidence="2" id="KW-0732">Signal</keyword>